<evidence type="ECO:0000313" key="2">
    <source>
        <dbReference type="EMBL" id="GIY83555.1"/>
    </source>
</evidence>
<feature type="region of interest" description="Disordered" evidence="1">
    <location>
        <begin position="25"/>
        <end position="46"/>
    </location>
</feature>
<proteinExistence type="predicted"/>
<dbReference type="AlphaFoldDB" id="A0AAV4WNM7"/>
<dbReference type="EMBL" id="BPLQ01014832">
    <property type="protein sequence ID" value="GIY83555.1"/>
    <property type="molecule type" value="Genomic_DNA"/>
</dbReference>
<evidence type="ECO:0000256" key="1">
    <source>
        <dbReference type="SAM" id="MobiDB-lite"/>
    </source>
</evidence>
<reference evidence="2 3" key="1">
    <citation type="submission" date="2021-06" db="EMBL/GenBank/DDBJ databases">
        <title>Caerostris darwini draft genome.</title>
        <authorList>
            <person name="Kono N."/>
            <person name="Arakawa K."/>
        </authorList>
    </citation>
    <scope>NUCLEOTIDE SEQUENCE [LARGE SCALE GENOMIC DNA]</scope>
</reference>
<protein>
    <submittedName>
        <fullName evidence="2">Uncharacterized protein</fullName>
    </submittedName>
</protein>
<comment type="caution">
    <text evidence="2">The sequence shown here is derived from an EMBL/GenBank/DDBJ whole genome shotgun (WGS) entry which is preliminary data.</text>
</comment>
<organism evidence="2 3">
    <name type="scientific">Caerostris darwini</name>
    <dbReference type="NCBI Taxonomy" id="1538125"/>
    <lineage>
        <taxon>Eukaryota</taxon>
        <taxon>Metazoa</taxon>
        <taxon>Ecdysozoa</taxon>
        <taxon>Arthropoda</taxon>
        <taxon>Chelicerata</taxon>
        <taxon>Arachnida</taxon>
        <taxon>Araneae</taxon>
        <taxon>Araneomorphae</taxon>
        <taxon>Entelegynae</taxon>
        <taxon>Araneoidea</taxon>
        <taxon>Araneidae</taxon>
        <taxon>Caerostris</taxon>
    </lineage>
</organism>
<gene>
    <name evidence="2" type="ORF">CDAR_386981</name>
</gene>
<dbReference type="Proteomes" id="UP001054837">
    <property type="component" value="Unassembled WGS sequence"/>
</dbReference>
<evidence type="ECO:0000313" key="3">
    <source>
        <dbReference type="Proteomes" id="UP001054837"/>
    </source>
</evidence>
<name>A0AAV4WNM7_9ARAC</name>
<accession>A0AAV4WNM7</accession>
<sequence>MIPLRSPLRSCSKLRPAGIRFFSRDAHAALPPTPPARTHRPRKEPEKSYLTIINLSGEEDTVPDLLEKDFKVVFSTQKDFAAVTKRIVRCLPPLQIVRNRIRHRRPSEITE</sequence>
<keyword evidence="3" id="KW-1185">Reference proteome</keyword>